<name>A0AAW1RCF2_9CHLO</name>
<evidence type="ECO:0000256" key="2">
    <source>
        <dbReference type="SAM" id="MobiDB-lite"/>
    </source>
</evidence>
<dbReference type="Pfam" id="PF13516">
    <property type="entry name" value="LRR_6"/>
    <property type="match status" value="1"/>
</dbReference>
<evidence type="ECO:0000256" key="1">
    <source>
        <dbReference type="ARBA" id="ARBA00004430"/>
    </source>
</evidence>
<keyword evidence="4" id="KW-1185">Reference proteome</keyword>
<dbReference type="SUPFAM" id="SSF52047">
    <property type="entry name" value="RNI-like"/>
    <property type="match status" value="1"/>
</dbReference>
<proteinExistence type="predicted"/>
<dbReference type="Proteomes" id="UP001445335">
    <property type="component" value="Unassembled WGS sequence"/>
</dbReference>
<evidence type="ECO:0000313" key="3">
    <source>
        <dbReference type="EMBL" id="KAK9831384.1"/>
    </source>
</evidence>
<comment type="caution">
    <text evidence="3">The sequence shown here is derived from an EMBL/GenBank/DDBJ whole genome shotgun (WGS) entry which is preliminary data.</text>
</comment>
<reference evidence="3 4" key="1">
    <citation type="journal article" date="2024" name="Nat. Commun.">
        <title>Phylogenomics reveals the evolutionary origins of lichenization in chlorophyte algae.</title>
        <authorList>
            <person name="Puginier C."/>
            <person name="Libourel C."/>
            <person name="Otte J."/>
            <person name="Skaloud P."/>
            <person name="Haon M."/>
            <person name="Grisel S."/>
            <person name="Petersen M."/>
            <person name="Berrin J.G."/>
            <person name="Delaux P.M."/>
            <person name="Dal Grande F."/>
            <person name="Keller J."/>
        </authorList>
    </citation>
    <scope>NUCLEOTIDE SEQUENCE [LARGE SCALE GENOMIC DNA]</scope>
    <source>
        <strain evidence="3 4">SAG 245.80</strain>
    </source>
</reference>
<dbReference type="SMART" id="SM00367">
    <property type="entry name" value="LRR_CC"/>
    <property type="match status" value="6"/>
</dbReference>
<dbReference type="InterPro" id="IPR032675">
    <property type="entry name" value="LRR_dom_sf"/>
</dbReference>
<dbReference type="GO" id="GO:0031146">
    <property type="term" value="P:SCF-dependent proteasomal ubiquitin-dependent protein catabolic process"/>
    <property type="evidence" value="ECO:0007669"/>
    <property type="project" value="TreeGrafter"/>
</dbReference>
<dbReference type="GO" id="GO:0005930">
    <property type="term" value="C:axoneme"/>
    <property type="evidence" value="ECO:0007669"/>
    <property type="project" value="UniProtKB-SubCell"/>
</dbReference>
<protein>
    <submittedName>
        <fullName evidence="3">Uncharacterized protein</fullName>
    </submittedName>
</protein>
<evidence type="ECO:0000313" key="4">
    <source>
        <dbReference type="Proteomes" id="UP001445335"/>
    </source>
</evidence>
<dbReference type="PANTHER" id="PTHR13318">
    <property type="entry name" value="PARTNER OF PAIRED, ISOFORM B-RELATED"/>
    <property type="match status" value="1"/>
</dbReference>
<dbReference type="InterPro" id="IPR006553">
    <property type="entry name" value="Leu-rich_rpt_Cys-con_subtyp"/>
</dbReference>
<dbReference type="PANTHER" id="PTHR13318:SF190">
    <property type="entry name" value="PARTNER OF PAIRED, ISOFORM B"/>
    <property type="match status" value="1"/>
</dbReference>
<sequence length="492" mass="50553">MPGRREAQAAVARRRAQHFALYRNEDEPDQQDELHVGGSEARTLGPWSSARQLAEGRGAAAAAREAKILESARAAKAAAADAAALEWQPRRDPTLGPRPGARVASLVAICVDLVVAHLVDVDTLWGMPDVIKARLSAAAAGARKLTPAALALFTDGEPSELVLSECSQLEPAVLAPALANASGEQLERLELGMCGRGFGDDTAATLAGVGPLPVLRSLRLGGAYRLTDAGLAPLLRRAPMLEALALPQCSRLDGAFLVALPGSLRALDLAECRGVGKDALLAALAQAPNVAELALDGNPEVDDAALAAIAQACPHLRRLSVANCAGVGEAGLAAAARALPSLTALVADDCGRAGDAALLALAEACPRLEEVSLRRCARVGDAGMAALAAGCALRRLRLPGCHMLGAAAVLPLAGPRGVHLEELDVSWCRGIPEEALGRLVDACPALTCLTLFGCSQVTGRFLHGHASEHLRVIGAQAQKAPALSAARAVLAA</sequence>
<dbReference type="InterPro" id="IPR001611">
    <property type="entry name" value="Leu-rich_rpt"/>
</dbReference>
<accession>A0AAW1RCF2</accession>
<dbReference type="EMBL" id="JALJOU010000047">
    <property type="protein sequence ID" value="KAK9831384.1"/>
    <property type="molecule type" value="Genomic_DNA"/>
</dbReference>
<dbReference type="AlphaFoldDB" id="A0AAW1RCF2"/>
<comment type="subcellular location">
    <subcellularLocation>
        <location evidence="1">Cytoplasm</location>
        <location evidence="1">Cytoskeleton</location>
        <location evidence="1">Cilium axoneme</location>
    </subcellularLocation>
</comment>
<organism evidence="3 4">
    <name type="scientific">Elliptochloris bilobata</name>
    <dbReference type="NCBI Taxonomy" id="381761"/>
    <lineage>
        <taxon>Eukaryota</taxon>
        <taxon>Viridiplantae</taxon>
        <taxon>Chlorophyta</taxon>
        <taxon>core chlorophytes</taxon>
        <taxon>Trebouxiophyceae</taxon>
        <taxon>Trebouxiophyceae incertae sedis</taxon>
        <taxon>Elliptochloris clade</taxon>
        <taxon>Elliptochloris</taxon>
    </lineage>
</organism>
<feature type="region of interest" description="Disordered" evidence="2">
    <location>
        <begin position="24"/>
        <end position="46"/>
    </location>
</feature>
<dbReference type="Gene3D" id="3.80.10.10">
    <property type="entry name" value="Ribonuclease Inhibitor"/>
    <property type="match status" value="1"/>
</dbReference>
<gene>
    <name evidence="3" type="ORF">WJX81_008255</name>
</gene>
<dbReference type="GO" id="GO:0019005">
    <property type="term" value="C:SCF ubiquitin ligase complex"/>
    <property type="evidence" value="ECO:0007669"/>
    <property type="project" value="TreeGrafter"/>
</dbReference>